<protein>
    <submittedName>
        <fullName evidence="1">Uncharacterized protein</fullName>
    </submittedName>
</protein>
<dbReference type="PANTHER" id="PTHR47673">
    <property type="entry name" value="ARM REPEAT SUPERFAMILY PROTEIN"/>
    <property type="match status" value="1"/>
</dbReference>
<dbReference type="EMBL" id="JAWPEI010000008">
    <property type="protein sequence ID" value="KAK4718248.1"/>
    <property type="molecule type" value="Genomic_DNA"/>
</dbReference>
<sequence>MQQSVSLLQVKDLLIKRMGASRLARFATDDEKRMKIVEIGGAQQLLNMLESARDDRTRKESLKALFAISKSGQDSNLSTICVMLYSWMLKPVFCWIWE</sequence>
<evidence type="ECO:0000313" key="2">
    <source>
        <dbReference type="Proteomes" id="UP001311915"/>
    </source>
</evidence>
<dbReference type="SUPFAM" id="SSF48371">
    <property type="entry name" value="ARM repeat"/>
    <property type="match status" value="1"/>
</dbReference>
<name>A0AAV9KYJ9_9SOLN</name>
<accession>A0AAV9KYJ9</accession>
<dbReference type="InterPro" id="IPR016024">
    <property type="entry name" value="ARM-type_fold"/>
</dbReference>
<dbReference type="Gene3D" id="1.25.10.10">
    <property type="entry name" value="Leucine-rich Repeat Variant"/>
    <property type="match status" value="1"/>
</dbReference>
<dbReference type="Proteomes" id="UP001311915">
    <property type="component" value="Unassembled WGS sequence"/>
</dbReference>
<proteinExistence type="predicted"/>
<keyword evidence="2" id="KW-1185">Reference proteome</keyword>
<dbReference type="AlphaFoldDB" id="A0AAV9KYJ9"/>
<dbReference type="PANTHER" id="PTHR47673:SF1">
    <property type="entry name" value="ARM REPEAT SUPERFAMILY PROTEIN"/>
    <property type="match status" value="1"/>
</dbReference>
<reference evidence="1 2" key="1">
    <citation type="submission" date="2023-10" db="EMBL/GenBank/DDBJ databases">
        <title>Genome-Wide Identification Analysis in wild type Solanum Pinnatisectum Reveals Some Genes Defensing Phytophthora Infestans.</title>
        <authorList>
            <person name="Sun C."/>
        </authorList>
    </citation>
    <scope>NUCLEOTIDE SEQUENCE [LARGE SCALE GENOMIC DNA]</scope>
    <source>
        <strain evidence="1">LQN</strain>
        <tissue evidence="1">Leaf</tissue>
    </source>
</reference>
<comment type="caution">
    <text evidence="1">The sequence shown here is derived from an EMBL/GenBank/DDBJ whole genome shotgun (WGS) entry which is preliminary data.</text>
</comment>
<organism evidence="1 2">
    <name type="scientific">Solanum pinnatisectum</name>
    <name type="common">tansyleaf nightshade</name>
    <dbReference type="NCBI Taxonomy" id="50273"/>
    <lineage>
        <taxon>Eukaryota</taxon>
        <taxon>Viridiplantae</taxon>
        <taxon>Streptophyta</taxon>
        <taxon>Embryophyta</taxon>
        <taxon>Tracheophyta</taxon>
        <taxon>Spermatophyta</taxon>
        <taxon>Magnoliopsida</taxon>
        <taxon>eudicotyledons</taxon>
        <taxon>Gunneridae</taxon>
        <taxon>Pentapetalae</taxon>
        <taxon>asterids</taxon>
        <taxon>lamiids</taxon>
        <taxon>Solanales</taxon>
        <taxon>Solanaceae</taxon>
        <taxon>Solanoideae</taxon>
        <taxon>Solaneae</taxon>
        <taxon>Solanum</taxon>
    </lineage>
</organism>
<gene>
    <name evidence="1" type="ORF">R3W88_016586</name>
</gene>
<evidence type="ECO:0000313" key="1">
    <source>
        <dbReference type="EMBL" id="KAK4718248.1"/>
    </source>
</evidence>
<dbReference type="InterPro" id="IPR011989">
    <property type="entry name" value="ARM-like"/>
</dbReference>